<dbReference type="InterPro" id="IPR015424">
    <property type="entry name" value="PyrdxlP-dep_Trfase"/>
</dbReference>
<evidence type="ECO:0000256" key="12">
    <source>
        <dbReference type="RuleBase" id="RU003693"/>
    </source>
</evidence>
<dbReference type="InterPro" id="IPR015421">
    <property type="entry name" value="PyrdxlP-dep_Trfase_major"/>
</dbReference>
<name>A0ABT8T8W7_9BACT</name>
<comment type="catalytic activity">
    <reaction evidence="11">
        <text>6-carboxyhexanoyl-[ACP] + L-alanine + H(+) = (8S)-8-amino-7-oxononanoate + holo-[ACP] + CO2</text>
        <dbReference type="Rhea" id="RHEA:42288"/>
        <dbReference type="Rhea" id="RHEA-COMP:9685"/>
        <dbReference type="Rhea" id="RHEA-COMP:9955"/>
        <dbReference type="ChEBI" id="CHEBI:15378"/>
        <dbReference type="ChEBI" id="CHEBI:16526"/>
        <dbReference type="ChEBI" id="CHEBI:57972"/>
        <dbReference type="ChEBI" id="CHEBI:64479"/>
        <dbReference type="ChEBI" id="CHEBI:78846"/>
        <dbReference type="ChEBI" id="CHEBI:149468"/>
        <dbReference type="EC" id="2.3.1.47"/>
    </reaction>
</comment>
<keyword evidence="7" id="KW-0093">Biotin biosynthesis</keyword>
<feature type="domain" description="Aminotransferase class I/classII large" evidence="13">
    <location>
        <begin position="35"/>
        <end position="354"/>
    </location>
</feature>
<dbReference type="Proteomes" id="UP001171111">
    <property type="component" value="Unassembled WGS sequence"/>
</dbReference>
<comment type="caution">
    <text evidence="14">The sequence shown here is derived from an EMBL/GenBank/DDBJ whole genome shotgun (WGS) entry which is preliminary data.</text>
</comment>
<evidence type="ECO:0000256" key="4">
    <source>
        <dbReference type="ARBA" id="ARBA00011738"/>
    </source>
</evidence>
<dbReference type="RefSeq" id="WP_302244808.1">
    <property type="nucleotide sequence ID" value="NZ_JAULJQ010000011.1"/>
</dbReference>
<evidence type="ECO:0000256" key="2">
    <source>
        <dbReference type="ARBA" id="ARBA00004746"/>
    </source>
</evidence>
<keyword evidence="15" id="KW-1185">Reference proteome</keyword>
<evidence type="ECO:0000256" key="8">
    <source>
        <dbReference type="ARBA" id="ARBA00022898"/>
    </source>
</evidence>
<keyword evidence="14" id="KW-0032">Aminotransferase</keyword>
<evidence type="ECO:0000313" key="14">
    <source>
        <dbReference type="EMBL" id="MDO2410028.1"/>
    </source>
</evidence>
<comment type="similarity">
    <text evidence="3">Belongs to the class-II pyridoxal-phosphate-dependent aminotransferase family. BioF subfamily.</text>
</comment>
<dbReference type="SUPFAM" id="SSF53383">
    <property type="entry name" value="PLP-dependent transferases"/>
    <property type="match status" value="1"/>
</dbReference>
<evidence type="ECO:0000256" key="1">
    <source>
        <dbReference type="ARBA" id="ARBA00001933"/>
    </source>
</evidence>
<dbReference type="Pfam" id="PF00155">
    <property type="entry name" value="Aminotran_1_2"/>
    <property type="match status" value="1"/>
</dbReference>
<evidence type="ECO:0000313" key="15">
    <source>
        <dbReference type="Proteomes" id="UP001171111"/>
    </source>
</evidence>
<evidence type="ECO:0000256" key="9">
    <source>
        <dbReference type="ARBA" id="ARBA00032610"/>
    </source>
</evidence>
<dbReference type="PROSITE" id="PS00599">
    <property type="entry name" value="AA_TRANSFER_CLASS_2"/>
    <property type="match status" value="1"/>
</dbReference>
<dbReference type="EC" id="2.3.1.47" evidence="5"/>
<dbReference type="PANTHER" id="PTHR13693:SF100">
    <property type="entry name" value="8-AMINO-7-OXONONANOATE SYNTHASE"/>
    <property type="match status" value="1"/>
</dbReference>
<evidence type="ECO:0000259" key="13">
    <source>
        <dbReference type="Pfam" id="PF00155"/>
    </source>
</evidence>
<keyword evidence="6" id="KW-0808">Transferase</keyword>
<dbReference type="EMBL" id="JAULJQ010000011">
    <property type="protein sequence ID" value="MDO2410028.1"/>
    <property type="molecule type" value="Genomic_DNA"/>
</dbReference>
<evidence type="ECO:0000256" key="6">
    <source>
        <dbReference type="ARBA" id="ARBA00022679"/>
    </source>
</evidence>
<evidence type="ECO:0000256" key="11">
    <source>
        <dbReference type="ARBA" id="ARBA00047715"/>
    </source>
</evidence>
<protein>
    <recommendedName>
        <fullName evidence="5">8-amino-7-oxononanoate synthase</fullName>
        <ecNumber evidence="5">2.3.1.47</ecNumber>
    </recommendedName>
    <alternativeName>
        <fullName evidence="9">7-keto-8-amino-pelargonic acid synthase</fullName>
    </alternativeName>
    <alternativeName>
        <fullName evidence="10">8-amino-7-ketopelargonate synthase</fullName>
    </alternativeName>
</protein>
<proteinExistence type="inferred from homology"/>
<sequence>MDILKELEIIKENNNHRSLKTARINGANIEIDGKKAVNLASNDYLGIASDESLRQSFLEQIAYKNIFFGAGASRLIYSAGDEYESLESWFNERFANKKALIFNSGYSANFAFISCFGGADTLFLADKLVHASMIDALKSANFKRFKHNDANDLARLLEQNKDKYKQIIVLCESLYSMDGDYAPLAEFRKLCDNFKALLYVDEAHSFFALNELGECEASGVRADFMLFTLSKAVGGYGAVLLADEATRDFLINKARALIYSTAIAPVNAAWANFVLNTDFSSRRENLRKNVEFLALSRSQIAPFICKSSAVALELSKRLLECGYFIPALRPPTVKEPRLRISLRADIETYKLAKLKEILNEI</sequence>
<gene>
    <name evidence="14" type="ORF">Q2362_08015</name>
</gene>
<keyword evidence="8 12" id="KW-0663">Pyridoxal phosphate</keyword>
<comment type="pathway">
    <text evidence="2">Cofactor biosynthesis; biotin biosynthesis.</text>
</comment>
<dbReference type="InterPro" id="IPR001917">
    <property type="entry name" value="Aminotrans_II_pyridoxalP_BS"/>
</dbReference>
<comment type="subunit">
    <text evidence="4">Homodimer.</text>
</comment>
<dbReference type="InterPro" id="IPR050087">
    <property type="entry name" value="AON_synthase_class-II"/>
</dbReference>
<evidence type="ECO:0000256" key="3">
    <source>
        <dbReference type="ARBA" id="ARBA00010008"/>
    </source>
</evidence>
<dbReference type="GO" id="GO:0008483">
    <property type="term" value="F:transaminase activity"/>
    <property type="evidence" value="ECO:0007669"/>
    <property type="project" value="UniProtKB-KW"/>
</dbReference>
<accession>A0ABT8T8W7</accession>
<comment type="cofactor">
    <cofactor evidence="1 12">
        <name>pyridoxal 5'-phosphate</name>
        <dbReference type="ChEBI" id="CHEBI:597326"/>
    </cofactor>
</comment>
<reference evidence="14 15" key="1">
    <citation type="submission" date="2023-06" db="EMBL/GenBank/DDBJ databases">
        <title>Campylobacter magnum sp. nov., isolated from cecal contents of domestic pigs (Sus scrofa domesticus).</title>
        <authorList>
            <person name="Papic B."/>
            <person name="Gruntar I."/>
        </authorList>
    </citation>
    <scope>NUCLEOTIDE SEQUENCE [LARGE SCALE GENOMIC DNA]</scope>
    <source>
        <strain evidence="15">34484-21</strain>
    </source>
</reference>
<evidence type="ECO:0000256" key="5">
    <source>
        <dbReference type="ARBA" id="ARBA00013187"/>
    </source>
</evidence>
<evidence type="ECO:0000256" key="7">
    <source>
        <dbReference type="ARBA" id="ARBA00022756"/>
    </source>
</evidence>
<dbReference type="Gene3D" id="3.40.640.10">
    <property type="entry name" value="Type I PLP-dependent aspartate aminotransferase-like (Major domain)"/>
    <property type="match status" value="1"/>
</dbReference>
<dbReference type="InterPro" id="IPR004839">
    <property type="entry name" value="Aminotransferase_I/II_large"/>
</dbReference>
<evidence type="ECO:0000256" key="10">
    <source>
        <dbReference type="ARBA" id="ARBA00033381"/>
    </source>
</evidence>
<dbReference type="InterPro" id="IPR015422">
    <property type="entry name" value="PyrdxlP-dep_Trfase_small"/>
</dbReference>
<organism evidence="14 15">
    <name type="scientific">Campylobacter magnus</name>
    <dbReference type="NCBI Taxonomy" id="3026462"/>
    <lineage>
        <taxon>Bacteria</taxon>
        <taxon>Pseudomonadati</taxon>
        <taxon>Campylobacterota</taxon>
        <taxon>Epsilonproteobacteria</taxon>
        <taxon>Campylobacterales</taxon>
        <taxon>Campylobacteraceae</taxon>
        <taxon>Campylobacter</taxon>
    </lineage>
</organism>
<dbReference type="Gene3D" id="3.90.1150.10">
    <property type="entry name" value="Aspartate Aminotransferase, domain 1"/>
    <property type="match status" value="1"/>
</dbReference>
<dbReference type="PANTHER" id="PTHR13693">
    <property type="entry name" value="CLASS II AMINOTRANSFERASE/8-AMINO-7-OXONONANOATE SYNTHASE"/>
    <property type="match status" value="1"/>
</dbReference>